<evidence type="ECO:0008006" key="3">
    <source>
        <dbReference type="Google" id="ProtNLM"/>
    </source>
</evidence>
<proteinExistence type="predicted"/>
<dbReference type="AlphaFoldDB" id="A0A3Q3KB44"/>
<dbReference type="Proteomes" id="UP000261600">
    <property type="component" value="Unplaced"/>
</dbReference>
<keyword evidence="2" id="KW-1185">Reference proteome</keyword>
<reference evidence="1" key="1">
    <citation type="submission" date="2025-08" db="UniProtKB">
        <authorList>
            <consortium name="Ensembl"/>
        </authorList>
    </citation>
    <scope>IDENTIFICATION</scope>
</reference>
<evidence type="ECO:0000313" key="1">
    <source>
        <dbReference type="Ensembl" id="ENSMALP00000025977.1"/>
    </source>
</evidence>
<organism evidence="1 2">
    <name type="scientific">Monopterus albus</name>
    <name type="common">Swamp eel</name>
    <dbReference type="NCBI Taxonomy" id="43700"/>
    <lineage>
        <taxon>Eukaryota</taxon>
        <taxon>Metazoa</taxon>
        <taxon>Chordata</taxon>
        <taxon>Craniata</taxon>
        <taxon>Vertebrata</taxon>
        <taxon>Euteleostomi</taxon>
        <taxon>Actinopterygii</taxon>
        <taxon>Neopterygii</taxon>
        <taxon>Teleostei</taxon>
        <taxon>Neoteleostei</taxon>
        <taxon>Acanthomorphata</taxon>
        <taxon>Anabantaria</taxon>
        <taxon>Synbranchiformes</taxon>
        <taxon>Synbranchidae</taxon>
        <taxon>Monopterus</taxon>
    </lineage>
</organism>
<protein>
    <recommendedName>
        <fullName evidence="3">DUF4939 domain-containing protein</fullName>
    </recommendedName>
</protein>
<name>A0A3Q3KB44_MONAL</name>
<accession>A0A3Q3KB44</accession>
<evidence type="ECO:0000313" key="2">
    <source>
        <dbReference type="Proteomes" id="UP000261600"/>
    </source>
</evidence>
<sequence>MCLSGFPRRDQPIPEPDVDSVDKFRGFLLQCRLVFDQQPWTFRTDREKICYVINRLCGKALTWAEAVDSSGVLIGWASESKQKGHSIPSTKKVKM</sequence>
<dbReference type="Ensembl" id="ENSMALT00000026455.1">
    <property type="protein sequence ID" value="ENSMALP00000025977.1"/>
    <property type="gene ID" value="ENSMALG00000018055.1"/>
</dbReference>
<reference evidence="1" key="2">
    <citation type="submission" date="2025-09" db="UniProtKB">
        <authorList>
            <consortium name="Ensembl"/>
        </authorList>
    </citation>
    <scope>IDENTIFICATION</scope>
</reference>